<dbReference type="InterPro" id="IPR049139">
    <property type="entry name" value="TERT_C"/>
</dbReference>
<evidence type="ECO:0000313" key="3">
    <source>
        <dbReference type="Proteomes" id="UP000807353"/>
    </source>
</evidence>
<feature type="domain" description="Telomerase reverse transcriptase C-terminal extension" evidence="1">
    <location>
        <begin position="13"/>
        <end position="81"/>
    </location>
</feature>
<protein>
    <recommendedName>
        <fullName evidence="1">Telomerase reverse transcriptase C-terminal extension domain-containing protein</fullName>
    </recommendedName>
</protein>
<gene>
    <name evidence="2" type="ORF">BDZ94DRAFT_1154660</name>
</gene>
<comment type="caution">
    <text evidence="2">The sequence shown here is derived from an EMBL/GenBank/DDBJ whole genome shotgun (WGS) entry which is preliminary data.</text>
</comment>
<name>A0A9P5YEY8_9AGAR</name>
<dbReference type="EMBL" id="MU150234">
    <property type="protein sequence ID" value="KAF9468019.1"/>
    <property type="molecule type" value="Genomic_DNA"/>
</dbReference>
<reference evidence="2" key="1">
    <citation type="submission" date="2020-11" db="EMBL/GenBank/DDBJ databases">
        <authorList>
            <consortium name="DOE Joint Genome Institute"/>
            <person name="Ahrendt S."/>
            <person name="Riley R."/>
            <person name="Andreopoulos W."/>
            <person name="Labutti K."/>
            <person name="Pangilinan J."/>
            <person name="Ruiz-Duenas F.J."/>
            <person name="Barrasa J.M."/>
            <person name="Sanchez-Garcia M."/>
            <person name="Camarero S."/>
            <person name="Miyauchi S."/>
            <person name="Serrano A."/>
            <person name="Linde D."/>
            <person name="Babiker R."/>
            <person name="Drula E."/>
            <person name="Ayuso-Fernandez I."/>
            <person name="Pacheco R."/>
            <person name="Padilla G."/>
            <person name="Ferreira P."/>
            <person name="Barriuso J."/>
            <person name="Kellner H."/>
            <person name="Castanera R."/>
            <person name="Alfaro M."/>
            <person name="Ramirez L."/>
            <person name="Pisabarro A.G."/>
            <person name="Kuo A."/>
            <person name="Tritt A."/>
            <person name="Lipzen A."/>
            <person name="He G."/>
            <person name="Yan M."/>
            <person name="Ng V."/>
            <person name="Cullen D."/>
            <person name="Martin F."/>
            <person name="Rosso M.-N."/>
            <person name="Henrissat B."/>
            <person name="Hibbett D."/>
            <person name="Martinez A.T."/>
            <person name="Grigoriev I.V."/>
        </authorList>
    </citation>
    <scope>NUCLEOTIDE SEQUENCE</scope>
    <source>
        <strain evidence="2">CBS 247.69</strain>
    </source>
</reference>
<accession>A0A9P5YEY8</accession>
<keyword evidence="3" id="KW-1185">Reference proteome</keyword>
<evidence type="ECO:0000259" key="1">
    <source>
        <dbReference type="Pfam" id="PF21399"/>
    </source>
</evidence>
<dbReference type="Gene3D" id="1.10.357.90">
    <property type="match status" value="1"/>
</dbReference>
<dbReference type="Pfam" id="PF21399">
    <property type="entry name" value="TERT_C"/>
    <property type="match status" value="1"/>
</dbReference>
<dbReference type="OrthoDB" id="289721at2759"/>
<organism evidence="2 3">
    <name type="scientific">Collybia nuda</name>
    <dbReference type="NCBI Taxonomy" id="64659"/>
    <lineage>
        <taxon>Eukaryota</taxon>
        <taxon>Fungi</taxon>
        <taxon>Dikarya</taxon>
        <taxon>Basidiomycota</taxon>
        <taxon>Agaricomycotina</taxon>
        <taxon>Agaricomycetes</taxon>
        <taxon>Agaricomycetidae</taxon>
        <taxon>Agaricales</taxon>
        <taxon>Tricholomatineae</taxon>
        <taxon>Clitocybaceae</taxon>
        <taxon>Collybia</taxon>
    </lineage>
</organism>
<proteinExistence type="predicted"/>
<dbReference type="Proteomes" id="UP000807353">
    <property type="component" value="Unassembled WGS sequence"/>
</dbReference>
<dbReference type="AlphaFoldDB" id="A0A9P5YEY8"/>
<sequence>MKMHSYLRGWGLKANKNVAFLRDTIQKMIDLSYSATRNRCSLQDKTKRPAIQKLAVMWLGIHAFHKVLSQRPQHYRALLQGFSFQLKRPRYQKYRLQFRSLTKDGQEGLLAQIPF</sequence>
<evidence type="ECO:0000313" key="2">
    <source>
        <dbReference type="EMBL" id="KAF9468019.1"/>
    </source>
</evidence>